<feature type="region of interest" description="Disordered" evidence="1">
    <location>
        <begin position="332"/>
        <end position="357"/>
    </location>
</feature>
<dbReference type="Pfam" id="PF23028">
    <property type="entry name" value="YbjQ_3"/>
    <property type="match status" value="1"/>
</dbReference>
<dbReference type="GO" id="GO:0031340">
    <property type="term" value="P:positive regulation of vesicle fusion"/>
    <property type="evidence" value="ECO:0007669"/>
    <property type="project" value="TreeGrafter"/>
</dbReference>
<dbReference type="Pfam" id="PF00168">
    <property type="entry name" value="C2"/>
    <property type="match status" value="1"/>
</dbReference>
<dbReference type="Pfam" id="PF23128">
    <property type="entry name" value="YbjQ_4"/>
    <property type="match status" value="1"/>
</dbReference>
<gene>
    <name evidence="3" type="ORF">PYX00_003686</name>
</gene>
<dbReference type="GO" id="GO:0090314">
    <property type="term" value="P:positive regulation of protein targeting to membrane"/>
    <property type="evidence" value="ECO:0007669"/>
    <property type="project" value="TreeGrafter"/>
</dbReference>
<feature type="region of interest" description="Disordered" evidence="1">
    <location>
        <begin position="911"/>
        <end position="967"/>
    </location>
</feature>
<feature type="region of interest" description="Disordered" evidence="1">
    <location>
        <begin position="439"/>
        <end position="478"/>
    </location>
</feature>
<dbReference type="GO" id="GO:0065002">
    <property type="term" value="P:intracellular protein transmembrane transport"/>
    <property type="evidence" value="ECO:0007669"/>
    <property type="project" value="TreeGrafter"/>
</dbReference>
<dbReference type="PROSITE" id="PS50004">
    <property type="entry name" value="C2"/>
    <property type="match status" value="1"/>
</dbReference>
<dbReference type="EMBL" id="JARGDH010000002">
    <property type="protein sequence ID" value="KAL0275998.1"/>
    <property type="molecule type" value="Genomic_DNA"/>
</dbReference>
<dbReference type="InterPro" id="IPR000008">
    <property type="entry name" value="C2_dom"/>
</dbReference>
<evidence type="ECO:0000256" key="1">
    <source>
        <dbReference type="SAM" id="MobiDB-lite"/>
    </source>
</evidence>
<organism evidence="3">
    <name type="scientific">Menopon gallinae</name>
    <name type="common">poultry shaft louse</name>
    <dbReference type="NCBI Taxonomy" id="328185"/>
    <lineage>
        <taxon>Eukaryota</taxon>
        <taxon>Metazoa</taxon>
        <taxon>Ecdysozoa</taxon>
        <taxon>Arthropoda</taxon>
        <taxon>Hexapoda</taxon>
        <taxon>Insecta</taxon>
        <taxon>Pterygota</taxon>
        <taxon>Neoptera</taxon>
        <taxon>Paraneoptera</taxon>
        <taxon>Psocodea</taxon>
        <taxon>Troctomorpha</taxon>
        <taxon>Phthiraptera</taxon>
        <taxon>Amblycera</taxon>
        <taxon>Menoponidae</taxon>
        <taxon>Menopon</taxon>
    </lineage>
</organism>
<reference evidence="3" key="1">
    <citation type="journal article" date="2024" name="Gigascience">
        <title>Chromosome-level genome of the poultry shaft louse Menopon gallinae provides insight into the host-switching and adaptive evolution of parasitic lice.</title>
        <authorList>
            <person name="Xu Y."/>
            <person name="Ma L."/>
            <person name="Liu S."/>
            <person name="Liang Y."/>
            <person name="Liu Q."/>
            <person name="He Z."/>
            <person name="Tian L."/>
            <person name="Duan Y."/>
            <person name="Cai W."/>
            <person name="Li H."/>
            <person name="Song F."/>
        </authorList>
    </citation>
    <scope>NUCLEOTIDE SEQUENCE</scope>
    <source>
        <strain evidence="3">Cailab_2023a</strain>
    </source>
</reference>
<dbReference type="PANTHER" id="PTHR37412">
    <property type="entry name" value="C2 DOMAIN-CONTAINING PROTEIN 5"/>
    <property type="match status" value="1"/>
</dbReference>
<dbReference type="GO" id="GO:0010828">
    <property type="term" value="P:positive regulation of D-glucose transmembrane transport"/>
    <property type="evidence" value="ECO:0007669"/>
    <property type="project" value="TreeGrafter"/>
</dbReference>
<dbReference type="Gene3D" id="2.60.40.150">
    <property type="entry name" value="C2 domain"/>
    <property type="match status" value="1"/>
</dbReference>
<comment type="caution">
    <text evidence="3">The sequence shown here is derived from an EMBL/GenBank/DDBJ whole genome shotgun (WGS) entry which is preliminary data.</text>
</comment>
<feature type="compositionally biased region" description="Polar residues" evidence="1">
    <location>
        <begin position="439"/>
        <end position="449"/>
    </location>
</feature>
<name>A0AAW2I2M4_9NEOP</name>
<dbReference type="GO" id="GO:0072659">
    <property type="term" value="P:protein localization to plasma membrane"/>
    <property type="evidence" value="ECO:0007669"/>
    <property type="project" value="TreeGrafter"/>
</dbReference>
<feature type="region of interest" description="Disordered" evidence="1">
    <location>
        <begin position="747"/>
        <end position="800"/>
    </location>
</feature>
<dbReference type="SUPFAM" id="SSF49562">
    <property type="entry name" value="C2 domain (Calcium/lipid-binding domain, CaLB)"/>
    <property type="match status" value="1"/>
</dbReference>
<evidence type="ECO:0000259" key="2">
    <source>
        <dbReference type="PROSITE" id="PS50004"/>
    </source>
</evidence>
<dbReference type="InterPro" id="IPR056431">
    <property type="entry name" value="C2CD5_YbjQ-rel_dom"/>
</dbReference>
<feature type="compositionally biased region" description="Basic and acidic residues" evidence="1">
    <location>
        <begin position="628"/>
        <end position="637"/>
    </location>
</feature>
<feature type="compositionally biased region" description="Low complexity" evidence="1">
    <location>
        <begin position="529"/>
        <end position="548"/>
    </location>
</feature>
<dbReference type="InterPro" id="IPR037785">
    <property type="entry name" value="C2_C2CD5"/>
</dbReference>
<dbReference type="InterPro" id="IPR038983">
    <property type="entry name" value="C2CD5"/>
</dbReference>
<dbReference type="InterPro" id="IPR056430">
    <property type="entry name" value="C2CD5_YbjQ-like_dom"/>
</dbReference>
<dbReference type="InterPro" id="IPR035892">
    <property type="entry name" value="C2_domain_sf"/>
</dbReference>
<feature type="region of interest" description="Disordered" evidence="1">
    <location>
        <begin position="570"/>
        <end position="637"/>
    </location>
</feature>
<feature type="compositionally biased region" description="Basic and acidic residues" evidence="1">
    <location>
        <begin position="586"/>
        <end position="596"/>
    </location>
</feature>
<protein>
    <recommendedName>
        <fullName evidence="2">C2 domain-containing protein</fullName>
    </recommendedName>
</protein>
<sequence>MPGKVKVKILSGRNLPVMDRSSDTTDAYVEIKLGNTTYKTDVCRKSLNPQWNSEWYRFEVDDSELQDEPLQIRLMDHDTYSANDAIGKVYLDLNPLLLPSAPAPVRNLWSNDTTSGTCCNTSGGGGSFMSGWIPVYDTMHGIRGEVNIMVKVELFSDFNKFRQSSCGVQFFCSPVIPQGFHAQVIHGFVEELVVNDDPEYQWIDKIRTPRASNEARQTLFFKLSGEIQRKIGLKALDLGGNAVIGYCQNFDLEGESGIVARGIGTAVTLTRIQDNVPPMESNYMNDRNIEAGSNKSMLSNITASGTNSIMPASPRIHSPSTYGSKTFSYLPEEDHPKMGKRFPGVGRPKAKKKKRNVTVVYEEGRSHSVDRGKCLSAENLKKGRSTQSLVFDPNEDQSDNYFVKSIQQMNKNKISVGLKAIRMLPKNILMKKMPRFRSKLNSDSSSVQGDESEVDSLSDWPISRESPRDDVKKSSKYRTSNDCSYYGLDRVLEVKETTLSPPGTPKPEVDELRINEFRASEYEDEKNVSSESSSSESSTSEDTSLDSSRTLPTIRRASVRKKSVKKNFLFKAKGRGKGTQSEESDASPKKYATEEKKRKRKGPPKLSGHPVVPSDPKPEANTTNDGSANDKNEPIPNVKHDAACPQINVVCYDHDHNGTACSLASCNNSHCLMSSLQKSKSATALDSYPSHECERALSSVLIAPDYKEHGPCLIPPSRNDIDVDRILTGATTVASSQPANPQVATVARSSQSPGKVTSVPCMHRRSSDSDLSITPKGNSLTGSDRSSGVRDGHGRQPASLIRPSMNQESLDMLEYPFLTMSKYPPGFIQHLGGTVNARSVKLLERITNLEEPETRDAWWTELRMEVRSHTRAMGCNVVIGYSENTSICDDVCVLSASGTAALINLNAPSDSDVFSPQHPPIRTAQHQKEPPPSTDAEKDGKSNKQGGDAPVPPSTNPTSRTRDTGQESFDLSSCTVCHIPYSETSVPFRVNMQKCAICRRGKVPDVLFTTIDLIDNIPTVGKGSFIHAYVCRPKRDCKGEMNAKEISDGLPFLEYELHRLLINKLKVRGMNTIFGLKVQVSIGEKMLIGLATGTAAFLTALPTPPVPKVSAGNSWNDSKKLCEIQKQLQETVKKNRDFYQLRALHELDFHINGRHVSEDTDESDDDLPELDLSLGNKDTCIMEVDDAEDADIVSLLIDPRPPDGFHVVNTETVPGLDDLEVVKNLQMFTQVWRAKIPLGQPLSAFNQHFNRLLQSVYFKLRNMVPCALSDLQFKITLEQDEIQLSLLGMALGLGEMDVKKKKIKNRLMPSLSRETVKKIDDSDMIFNLEEDNVTQNKTRNRSPVRTKTLKHMPPRSRYGVDITPLSYVPGGKIERYLGNLNFFFIRESTCIREGGGLGGFIHSFITEVLAIVRAHVTALGGNAMVAYFMTECFLYHYPHKNQGQCLINVGGDVVYISYFPED</sequence>
<proteinExistence type="predicted"/>
<dbReference type="GO" id="GO:0005544">
    <property type="term" value="F:calcium-dependent phospholipid binding"/>
    <property type="evidence" value="ECO:0007669"/>
    <property type="project" value="InterPro"/>
</dbReference>
<feature type="region of interest" description="Disordered" evidence="1">
    <location>
        <begin position="519"/>
        <end position="558"/>
    </location>
</feature>
<dbReference type="PANTHER" id="PTHR37412:SF2">
    <property type="entry name" value="C2 DOMAIN-CONTAINING PROTEIN 5"/>
    <property type="match status" value="1"/>
</dbReference>
<dbReference type="SMART" id="SM00239">
    <property type="entry name" value="C2"/>
    <property type="match status" value="1"/>
</dbReference>
<dbReference type="GO" id="GO:0005886">
    <property type="term" value="C:plasma membrane"/>
    <property type="evidence" value="ECO:0007669"/>
    <property type="project" value="TreeGrafter"/>
</dbReference>
<accession>A0AAW2I2M4</accession>
<feature type="domain" description="C2" evidence="2">
    <location>
        <begin position="1"/>
        <end position="110"/>
    </location>
</feature>
<dbReference type="GO" id="GO:0005509">
    <property type="term" value="F:calcium ion binding"/>
    <property type="evidence" value="ECO:0007669"/>
    <property type="project" value="TreeGrafter"/>
</dbReference>
<dbReference type="CDD" id="cd08688">
    <property type="entry name" value="C2_KIAA0528-like"/>
    <property type="match status" value="1"/>
</dbReference>
<dbReference type="InterPro" id="IPR057815">
    <property type="entry name" value="C2CD5_C"/>
</dbReference>
<feature type="compositionally biased region" description="Basic and acidic residues" evidence="1">
    <location>
        <begin position="519"/>
        <end position="528"/>
    </location>
</feature>
<feature type="compositionally biased region" description="Polar residues" evidence="1">
    <location>
        <begin position="769"/>
        <end position="786"/>
    </location>
</feature>
<dbReference type="Pfam" id="PF23025">
    <property type="entry name" value="YbjQ_2"/>
    <property type="match status" value="3"/>
</dbReference>
<evidence type="ECO:0000313" key="3">
    <source>
        <dbReference type="EMBL" id="KAL0275998.1"/>
    </source>
</evidence>